<evidence type="ECO:0000313" key="3">
    <source>
        <dbReference type="Proteomes" id="UP000076552"/>
    </source>
</evidence>
<dbReference type="Proteomes" id="UP000076552">
    <property type="component" value="Unassembled WGS sequence"/>
</dbReference>
<feature type="compositionally biased region" description="Low complexity" evidence="1">
    <location>
        <begin position="20"/>
        <end position="35"/>
    </location>
</feature>
<accession>A0A161VDJ8</accession>
<organism evidence="2 3">
    <name type="scientific">Colletotrichum tofieldiae</name>
    <dbReference type="NCBI Taxonomy" id="708197"/>
    <lineage>
        <taxon>Eukaryota</taxon>
        <taxon>Fungi</taxon>
        <taxon>Dikarya</taxon>
        <taxon>Ascomycota</taxon>
        <taxon>Pezizomycotina</taxon>
        <taxon>Sordariomycetes</taxon>
        <taxon>Hypocreomycetidae</taxon>
        <taxon>Glomerellales</taxon>
        <taxon>Glomerellaceae</taxon>
        <taxon>Colletotrichum</taxon>
        <taxon>Colletotrichum spaethianum species complex</taxon>
    </lineage>
</organism>
<reference evidence="2 3" key="1">
    <citation type="submission" date="2015-06" db="EMBL/GenBank/DDBJ databases">
        <title>Survival trade-offs in plant roots during colonization by closely related pathogenic and mutualistic fungi.</title>
        <authorList>
            <person name="Hacquard S."/>
            <person name="Kracher B."/>
            <person name="Hiruma K."/>
            <person name="Weinman A."/>
            <person name="Muench P."/>
            <person name="Garrido Oter R."/>
            <person name="Ver Loren van Themaat E."/>
            <person name="Dallerey J.-F."/>
            <person name="Damm U."/>
            <person name="Henrissat B."/>
            <person name="Lespinet O."/>
            <person name="Thon M."/>
            <person name="Kemen E."/>
            <person name="McHardy A.C."/>
            <person name="Schulze-Lefert P."/>
            <person name="O'Connell R.J."/>
        </authorList>
    </citation>
    <scope>NUCLEOTIDE SEQUENCE [LARGE SCALE GENOMIC DNA]</scope>
    <source>
        <strain evidence="2 3">0861</strain>
    </source>
</reference>
<dbReference type="AlphaFoldDB" id="A0A161VDJ8"/>
<protein>
    <submittedName>
        <fullName evidence="2">Uncharacterized protein</fullName>
    </submittedName>
</protein>
<gene>
    <name evidence="2" type="ORF">CT0861_01692</name>
</gene>
<keyword evidence="3" id="KW-1185">Reference proteome</keyword>
<comment type="caution">
    <text evidence="2">The sequence shown here is derived from an EMBL/GenBank/DDBJ whole genome shotgun (WGS) entry which is preliminary data.</text>
</comment>
<evidence type="ECO:0000256" key="1">
    <source>
        <dbReference type="SAM" id="MobiDB-lite"/>
    </source>
</evidence>
<dbReference type="EMBL" id="LFIV01000118">
    <property type="protein sequence ID" value="KZL68854.1"/>
    <property type="molecule type" value="Genomic_DNA"/>
</dbReference>
<sequence length="310" mass="34436">MAVTAEERFNRMQAARMAASTAAAAAAAASNAPSATKRRATSSTITAPAKRRKSSNTSMNIRSTSSPPRRCKSSSPIIPALPVQRTPGAPYTGVPARTRTYHDFPHFLRAMSPDARQSVFESIKDTRLDGEERWRDQRYNPIYATEACKIAFLIQAELKDPDDSRQDGLEGGKKKSKVEEPEMREYACYRCYTLQPKAAFEDKPPPIVVSSCGRLNMHDGARDLPAIRQQGGRLLRRYCIECGIKDGLYPNRALITSMSGDKWWVCECRHLHWVPPNEPYIECRRCLVKSGFRALAPGRASVVSADSASP</sequence>
<feature type="compositionally biased region" description="Low complexity" evidence="1">
    <location>
        <begin position="62"/>
        <end position="76"/>
    </location>
</feature>
<name>A0A161VDJ8_9PEZI</name>
<evidence type="ECO:0000313" key="2">
    <source>
        <dbReference type="EMBL" id="KZL68854.1"/>
    </source>
</evidence>
<proteinExistence type="predicted"/>
<feature type="region of interest" description="Disordered" evidence="1">
    <location>
        <begin position="20"/>
        <end position="91"/>
    </location>
</feature>